<dbReference type="GO" id="GO:0005829">
    <property type="term" value="C:cytosol"/>
    <property type="evidence" value="ECO:0007669"/>
    <property type="project" value="TreeGrafter"/>
</dbReference>
<feature type="binding site" evidence="12">
    <location>
        <position position="13"/>
    </location>
    <ligand>
        <name>CTP</name>
        <dbReference type="ChEBI" id="CHEBI:37563"/>
        <note>allosteric inhibitor</note>
    </ligand>
</feature>
<feature type="region of interest" description="Amidoligase domain" evidence="12">
    <location>
        <begin position="1"/>
        <end position="265"/>
    </location>
</feature>
<feature type="binding site" evidence="12">
    <location>
        <begin position="186"/>
        <end position="191"/>
    </location>
    <ligand>
        <name>CTP</name>
        <dbReference type="ChEBI" id="CHEBI:37563"/>
        <note>allosteric inhibitor</note>
    </ligand>
</feature>
<dbReference type="SUPFAM" id="SSF52540">
    <property type="entry name" value="P-loop containing nucleoside triphosphate hydrolases"/>
    <property type="match status" value="1"/>
</dbReference>
<evidence type="ECO:0000256" key="2">
    <source>
        <dbReference type="ARBA" id="ARBA00007533"/>
    </source>
</evidence>
<dbReference type="InterPro" id="IPR027417">
    <property type="entry name" value="P-loop_NTPase"/>
</dbReference>
<dbReference type="InterPro" id="IPR004468">
    <property type="entry name" value="CTP_synthase"/>
</dbReference>
<dbReference type="InterPro" id="IPR017926">
    <property type="entry name" value="GATASE"/>
</dbReference>
<feature type="binding site" evidence="12">
    <location>
        <position position="351"/>
    </location>
    <ligand>
        <name>L-glutamine</name>
        <dbReference type="ChEBI" id="CHEBI:58359"/>
    </ligand>
</feature>
<dbReference type="EMBL" id="CP054020">
    <property type="protein sequence ID" value="QKI89200.1"/>
    <property type="molecule type" value="Genomic_DNA"/>
</dbReference>
<evidence type="ECO:0000256" key="3">
    <source>
        <dbReference type="ARBA" id="ARBA00022598"/>
    </source>
</evidence>
<feature type="binding site" evidence="12">
    <location>
        <begin position="186"/>
        <end position="191"/>
    </location>
    <ligand>
        <name>UTP</name>
        <dbReference type="ChEBI" id="CHEBI:46398"/>
    </ligand>
</feature>
<feature type="binding site" evidence="12">
    <location>
        <position position="71"/>
    </location>
    <ligand>
        <name>Mg(2+)</name>
        <dbReference type="ChEBI" id="CHEBI:18420"/>
    </ligand>
</feature>
<dbReference type="PANTHER" id="PTHR11550">
    <property type="entry name" value="CTP SYNTHASE"/>
    <property type="match status" value="1"/>
</dbReference>
<dbReference type="InterPro" id="IPR017456">
    <property type="entry name" value="CTP_synthase_N"/>
</dbReference>
<dbReference type="Pfam" id="PF06418">
    <property type="entry name" value="CTP_synth_N"/>
    <property type="match status" value="1"/>
</dbReference>
<comment type="catalytic activity">
    <reaction evidence="10 12">
        <text>UTP + L-glutamine + ATP + H2O = CTP + L-glutamate + ADP + phosphate + 2 H(+)</text>
        <dbReference type="Rhea" id="RHEA:26426"/>
        <dbReference type="ChEBI" id="CHEBI:15377"/>
        <dbReference type="ChEBI" id="CHEBI:15378"/>
        <dbReference type="ChEBI" id="CHEBI:29985"/>
        <dbReference type="ChEBI" id="CHEBI:30616"/>
        <dbReference type="ChEBI" id="CHEBI:37563"/>
        <dbReference type="ChEBI" id="CHEBI:43474"/>
        <dbReference type="ChEBI" id="CHEBI:46398"/>
        <dbReference type="ChEBI" id="CHEBI:58359"/>
        <dbReference type="ChEBI" id="CHEBI:456216"/>
        <dbReference type="EC" id="6.3.4.2"/>
    </reaction>
</comment>
<dbReference type="GO" id="GO:0019856">
    <property type="term" value="P:pyrimidine nucleobase biosynthetic process"/>
    <property type="evidence" value="ECO:0007669"/>
    <property type="project" value="TreeGrafter"/>
</dbReference>
<evidence type="ECO:0000256" key="1">
    <source>
        <dbReference type="ARBA" id="ARBA00005171"/>
    </source>
</evidence>
<dbReference type="GO" id="GO:0005524">
    <property type="term" value="F:ATP binding"/>
    <property type="evidence" value="ECO:0007669"/>
    <property type="project" value="UniProtKB-KW"/>
</dbReference>
<dbReference type="Proteomes" id="UP000504724">
    <property type="component" value="Chromosome"/>
</dbReference>
<evidence type="ECO:0000256" key="9">
    <source>
        <dbReference type="ARBA" id="ARBA00022975"/>
    </source>
</evidence>
<feature type="active site" description="Nucleophile; for glutamine hydrolysis" evidence="12">
    <location>
        <position position="378"/>
    </location>
</feature>
<feature type="active site" evidence="12">
    <location>
        <position position="516"/>
    </location>
</feature>
<comment type="catalytic activity">
    <reaction evidence="12">
        <text>UTP + NH4(+) + ATP = CTP + ADP + phosphate + 2 H(+)</text>
        <dbReference type="Rhea" id="RHEA:16597"/>
        <dbReference type="ChEBI" id="CHEBI:15378"/>
        <dbReference type="ChEBI" id="CHEBI:28938"/>
        <dbReference type="ChEBI" id="CHEBI:30616"/>
        <dbReference type="ChEBI" id="CHEBI:37563"/>
        <dbReference type="ChEBI" id="CHEBI:43474"/>
        <dbReference type="ChEBI" id="CHEBI:46398"/>
        <dbReference type="ChEBI" id="CHEBI:456216"/>
    </reaction>
</comment>
<evidence type="ECO:0000256" key="12">
    <source>
        <dbReference type="HAMAP-Rule" id="MF_01227"/>
    </source>
</evidence>
<comment type="subunit">
    <text evidence="12">Homotetramer.</text>
</comment>
<dbReference type="PANTHER" id="PTHR11550:SF0">
    <property type="entry name" value="CTP SYNTHASE-RELATED"/>
    <property type="match status" value="1"/>
</dbReference>
<comment type="catalytic activity">
    <reaction evidence="12">
        <text>L-glutamine + H2O = L-glutamate + NH4(+)</text>
        <dbReference type="Rhea" id="RHEA:15889"/>
        <dbReference type="ChEBI" id="CHEBI:15377"/>
        <dbReference type="ChEBI" id="CHEBI:28938"/>
        <dbReference type="ChEBI" id="CHEBI:29985"/>
        <dbReference type="ChEBI" id="CHEBI:58359"/>
    </reaction>
</comment>
<evidence type="ECO:0000256" key="11">
    <source>
        <dbReference type="ARBA" id="ARBA00059148"/>
    </source>
</evidence>
<feature type="active site" evidence="12">
    <location>
        <position position="514"/>
    </location>
</feature>
<keyword evidence="9 12" id="KW-0665">Pyrimidine biosynthesis</keyword>
<organism evidence="15 16">
    <name type="scientific">Thiomicrorhabdus xiamenensis</name>
    <dbReference type="NCBI Taxonomy" id="2739063"/>
    <lineage>
        <taxon>Bacteria</taxon>
        <taxon>Pseudomonadati</taxon>
        <taxon>Pseudomonadota</taxon>
        <taxon>Gammaproteobacteria</taxon>
        <taxon>Thiotrichales</taxon>
        <taxon>Piscirickettsiaceae</taxon>
        <taxon>Thiomicrorhabdus</taxon>
    </lineage>
</organism>
<feature type="domain" description="CTP synthase N-terminal" evidence="14">
    <location>
        <begin position="3"/>
        <end position="265"/>
    </location>
</feature>
<dbReference type="HAMAP" id="MF_01227">
    <property type="entry name" value="PyrG"/>
    <property type="match status" value="1"/>
</dbReference>
<dbReference type="InterPro" id="IPR029062">
    <property type="entry name" value="Class_I_gatase-like"/>
</dbReference>
<dbReference type="RefSeq" id="WP_173285099.1">
    <property type="nucleotide sequence ID" value="NZ_CP054020.1"/>
</dbReference>
<dbReference type="GO" id="GO:0046872">
    <property type="term" value="F:metal ion binding"/>
    <property type="evidence" value="ECO:0007669"/>
    <property type="project" value="UniProtKB-KW"/>
</dbReference>
<dbReference type="GO" id="GO:0044210">
    <property type="term" value="P:'de novo' CTP biosynthetic process"/>
    <property type="evidence" value="ECO:0007669"/>
    <property type="project" value="UniProtKB-UniRule"/>
</dbReference>
<evidence type="ECO:0000259" key="13">
    <source>
        <dbReference type="Pfam" id="PF00117"/>
    </source>
</evidence>
<keyword evidence="16" id="KW-1185">Reference proteome</keyword>
<evidence type="ECO:0000256" key="4">
    <source>
        <dbReference type="ARBA" id="ARBA00022723"/>
    </source>
</evidence>
<feature type="binding site" evidence="12">
    <location>
        <begin position="146"/>
        <end position="148"/>
    </location>
    <ligand>
        <name>CTP</name>
        <dbReference type="ChEBI" id="CHEBI:37563"/>
        <note>allosteric inhibitor</note>
    </ligand>
</feature>
<comment type="pathway">
    <text evidence="1 12">Pyrimidine metabolism; CTP biosynthesis via de novo pathway; CTP from UDP: step 2/2.</text>
</comment>
<feature type="binding site" evidence="12">
    <location>
        <position position="139"/>
    </location>
    <ligand>
        <name>Mg(2+)</name>
        <dbReference type="ChEBI" id="CHEBI:18420"/>
    </ligand>
</feature>
<evidence type="ECO:0000313" key="16">
    <source>
        <dbReference type="Proteomes" id="UP000504724"/>
    </source>
</evidence>
<dbReference type="GO" id="GO:0097268">
    <property type="term" value="C:cytoophidium"/>
    <property type="evidence" value="ECO:0007669"/>
    <property type="project" value="UniProtKB-ARBA"/>
</dbReference>
<dbReference type="NCBIfam" id="TIGR00337">
    <property type="entry name" value="PyrG"/>
    <property type="match status" value="1"/>
</dbReference>
<comment type="activity regulation">
    <text evidence="12">Allosterically activated by GTP, when glutamine is the substrate; GTP has no effect on the reaction when ammonia is the substrate. The allosteric effector GTP functions by stabilizing the protein conformation that binds the tetrahedral intermediate(s) formed during glutamine hydrolysis. Inhibited by the product CTP, via allosteric rather than competitive inhibition.</text>
</comment>
<dbReference type="Gene3D" id="3.40.50.300">
    <property type="entry name" value="P-loop containing nucleotide triphosphate hydrolases"/>
    <property type="match status" value="1"/>
</dbReference>
<evidence type="ECO:0000256" key="8">
    <source>
        <dbReference type="ARBA" id="ARBA00022962"/>
    </source>
</evidence>
<sequence length="544" mass="60063">MTKYIFVTGGVVSSLGKGIAAASLGALLEARGQKVSMLKMDPYINVDPGTMSPLQHGEVFVTDDGAETDLDLGHYERFVQRHFTRRNSFSTGQVYETVIRNERRGDYLGGTVQVIPHITDEIKNRIKSAAAGYDVALVEVGGTVGDIESLPFLEAIRQLSIEVGRSNALFMHLTLLPYIAVAGEVKTKPTQHSVKELRSIGIQPDILICRSEMALEESEKRKIALFTNVEERAVINSLDARTIYEVPRMLHEQGLDNLVVERLNIQAPDADLSDWDEVVHDQLNPEQSVEIAMVGKYVDLTEAYKSLIESLIHAGIHSRTKVNIDYIDSEELESGDLSVLNGKDAILVPGGFGERGVEGKINAIQFARENKIPYLGICLGMQMAVVEYARHVAGLEGAHSTELNAKTPHPVVALITEWTDEDGNVVERDEQTDLGGTMRLGGQNCQLEAGSKIAEVYGATTIRERHRHRYEVNNGYISRLENAGLRFAGRSEDGELVETVEIADHPWFVACQFHPEFTSTPRKGHPLFGAFVNAANEYRKGKKG</sequence>
<evidence type="ECO:0000256" key="7">
    <source>
        <dbReference type="ARBA" id="ARBA00022842"/>
    </source>
</evidence>
<keyword evidence="7 12" id="KW-0460">Magnesium</keyword>
<comment type="caution">
    <text evidence="12">Lacks conserved residue(s) required for the propagation of feature annotation.</text>
</comment>
<evidence type="ECO:0000256" key="10">
    <source>
        <dbReference type="ARBA" id="ARBA00047781"/>
    </source>
</evidence>
<dbReference type="CDD" id="cd03113">
    <property type="entry name" value="CTPS_N"/>
    <property type="match status" value="1"/>
</dbReference>
<feature type="binding site" evidence="12">
    <location>
        <position position="222"/>
    </location>
    <ligand>
        <name>UTP</name>
        <dbReference type="ChEBI" id="CHEBI:46398"/>
    </ligand>
</feature>
<feature type="binding site" evidence="12">
    <location>
        <position position="402"/>
    </location>
    <ligand>
        <name>L-glutamine</name>
        <dbReference type="ChEBI" id="CHEBI:58359"/>
    </ligand>
</feature>
<dbReference type="EC" id="6.3.4.2" evidence="12"/>
<keyword evidence="6 12" id="KW-0067">ATP-binding</keyword>
<feature type="binding site" evidence="12">
    <location>
        <position position="240"/>
    </location>
    <ligand>
        <name>ATP</name>
        <dbReference type="ChEBI" id="CHEBI:30616"/>
    </ligand>
</feature>
<comment type="miscellaneous">
    <text evidence="12">CTPSs have evolved a hybrid strategy for distinguishing between UTP and CTP. The overlapping regions of the product feedback inhibitory and substrate sites recognize a common feature in both compounds, the triphosphate moiety. To differentiate isosteric substrate and product pyrimidine rings, an additional pocket far from the expected kinase/ligase catalytic site, specifically recognizes the cytosine and ribose portions of the product inhibitor.</text>
</comment>
<dbReference type="Pfam" id="PF00117">
    <property type="entry name" value="GATase"/>
    <property type="match status" value="1"/>
</dbReference>
<feature type="binding site" evidence="12">
    <location>
        <position position="222"/>
    </location>
    <ligand>
        <name>CTP</name>
        <dbReference type="ChEBI" id="CHEBI:37563"/>
        <note>allosteric inhibitor</note>
    </ligand>
</feature>
<dbReference type="NCBIfam" id="NF003792">
    <property type="entry name" value="PRK05380.1"/>
    <property type="match status" value="1"/>
</dbReference>
<dbReference type="Gene3D" id="3.40.50.880">
    <property type="match status" value="1"/>
</dbReference>
<dbReference type="GO" id="GO:0003883">
    <property type="term" value="F:CTP synthase activity"/>
    <property type="evidence" value="ECO:0007669"/>
    <property type="project" value="UniProtKB-UniRule"/>
</dbReference>
<keyword evidence="4 12" id="KW-0479">Metal-binding</keyword>
<dbReference type="GO" id="GO:0042802">
    <property type="term" value="F:identical protein binding"/>
    <property type="evidence" value="ECO:0007669"/>
    <property type="project" value="TreeGrafter"/>
</dbReference>
<dbReference type="InterPro" id="IPR033828">
    <property type="entry name" value="GATase1_CTP_Synthase"/>
</dbReference>
<protein>
    <recommendedName>
        <fullName evidence="12">CTP synthase</fullName>
        <ecNumber evidence="12">6.3.4.2</ecNumber>
    </recommendedName>
    <alternativeName>
        <fullName evidence="12">Cytidine 5'-triphosphate synthase</fullName>
    </alternativeName>
    <alternativeName>
        <fullName evidence="12">Cytidine triphosphate synthetase</fullName>
        <shortName evidence="12">CTP synthetase</shortName>
        <shortName evidence="12">CTPS</shortName>
    </alternativeName>
    <alternativeName>
        <fullName evidence="12">UTP--ammonia ligase</fullName>
    </alternativeName>
</protein>
<gene>
    <name evidence="12" type="primary">pyrG</name>
    <name evidence="15" type="ORF">HQN79_06305</name>
</gene>
<evidence type="ECO:0000259" key="14">
    <source>
        <dbReference type="Pfam" id="PF06418"/>
    </source>
</evidence>
<reference evidence="15 16" key="1">
    <citation type="submission" date="2020-05" db="EMBL/GenBank/DDBJ databases">
        <title>Thiomicrorhabdus sediminis sp.nov. and Thiomicrorhabdus xiamenensis sp.nov., novel sulfur-oxidizing bacteria isolated from coastal sediment.</title>
        <authorList>
            <person name="Liu X."/>
        </authorList>
    </citation>
    <scope>NUCLEOTIDE SEQUENCE [LARGE SCALE GENOMIC DNA]</scope>
    <source>
        <strain evidence="15 16">G2</strain>
    </source>
</reference>
<comment type="similarity">
    <text evidence="2 12">Belongs to the CTP synthase family.</text>
</comment>
<dbReference type="CDD" id="cd01746">
    <property type="entry name" value="GATase1_CTP_Synthase"/>
    <property type="match status" value="1"/>
</dbReference>
<dbReference type="FunFam" id="3.40.50.880:FF:000002">
    <property type="entry name" value="CTP synthase"/>
    <property type="match status" value="1"/>
</dbReference>
<keyword evidence="5 12" id="KW-0547">Nucleotide-binding</keyword>
<name>A0A7D4SI52_9GAMM</name>
<dbReference type="AlphaFoldDB" id="A0A7D4SI52"/>
<keyword evidence="8 12" id="KW-0315">Glutamine amidotransferase</keyword>
<evidence type="ECO:0000256" key="6">
    <source>
        <dbReference type="ARBA" id="ARBA00022840"/>
    </source>
</evidence>
<feature type="binding site" evidence="12">
    <location>
        <position position="469"/>
    </location>
    <ligand>
        <name>L-glutamine</name>
        <dbReference type="ChEBI" id="CHEBI:58359"/>
    </ligand>
</feature>
<keyword evidence="3 12" id="KW-0436">Ligase</keyword>
<evidence type="ECO:0000313" key="15">
    <source>
        <dbReference type="EMBL" id="QKI89200.1"/>
    </source>
</evidence>
<feature type="binding site" evidence="12">
    <location>
        <begin position="379"/>
        <end position="382"/>
    </location>
    <ligand>
        <name>L-glutamine</name>
        <dbReference type="ChEBI" id="CHEBI:58359"/>
    </ligand>
</feature>
<accession>A0A7D4SI52</accession>
<proteinExistence type="inferred from homology"/>
<dbReference type="PROSITE" id="PS51273">
    <property type="entry name" value="GATASE_TYPE_1"/>
    <property type="match status" value="1"/>
</dbReference>
<dbReference type="FunFam" id="3.40.50.300:FF:000009">
    <property type="entry name" value="CTP synthase"/>
    <property type="match status" value="1"/>
</dbReference>
<feature type="binding site" evidence="12">
    <location>
        <position position="13"/>
    </location>
    <ligand>
        <name>UTP</name>
        <dbReference type="ChEBI" id="CHEBI:46398"/>
    </ligand>
</feature>
<dbReference type="KEGG" id="txa:HQN79_06305"/>
<dbReference type="UniPathway" id="UPA00159">
    <property type="reaction ID" value="UER00277"/>
</dbReference>
<feature type="binding site" evidence="12">
    <location>
        <begin position="14"/>
        <end position="19"/>
    </location>
    <ligand>
        <name>ATP</name>
        <dbReference type="ChEBI" id="CHEBI:30616"/>
    </ligand>
</feature>
<feature type="binding site" evidence="12">
    <location>
        <position position="71"/>
    </location>
    <ligand>
        <name>ATP</name>
        <dbReference type="ChEBI" id="CHEBI:30616"/>
    </ligand>
</feature>
<evidence type="ECO:0000256" key="5">
    <source>
        <dbReference type="ARBA" id="ARBA00022741"/>
    </source>
</evidence>
<feature type="domain" description="Glutamine amidotransferase" evidence="13">
    <location>
        <begin position="301"/>
        <end position="533"/>
    </location>
</feature>
<dbReference type="SUPFAM" id="SSF52317">
    <property type="entry name" value="Class I glutamine amidotransferase-like"/>
    <property type="match status" value="1"/>
</dbReference>
<comment type="function">
    <text evidence="11 12">Catalyzes the ATP-dependent amination of UTP to CTP with either L-glutamine or ammonia as the source of nitrogen. Regulates intracellular CTP levels through interactions with the four ribonucleotide triphosphates.</text>
</comment>